<dbReference type="RefSeq" id="WP_244641758.1">
    <property type="nucleotide sequence ID" value="NZ_BMGG01000001.1"/>
</dbReference>
<dbReference type="EMBL" id="BMGG01000001">
    <property type="protein sequence ID" value="GGC52268.1"/>
    <property type="molecule type" value="Genomic_DNA"/>
</dbReference>
<protein>
    <submittedName>
        <fullName evidence="2">Penicillin-binding protein activator</fullName>
    </submittedName>
</protein>
<dbReference type="SUPFAM" id="SSF53822">
    <property type="entry name" value="Periplasmic binding protein-like I"/>
    <property type="match status" value="1"/>
</dbReference>
<dbReference type="InterPro" id="IPR028082">
    <property type="entry name" value="Peripla_BP_I"/>
</dbReference>
<dbReference type="AlphaFoldDB" id="A0A916X8M1"/>
<dbReference type="GO" id="GO:0006865">
    <property type="term" value="P:amino acid transport"/>
    <property type="evidence" value="ECO:0007669"/>
    <property type="project" value="UniProtKB-KW"/>
</dbReference>
<evidence type="ECO:0000256" key="1">
    <source>
        <dbReference type="ARBA" id="ARBA00022970"/>
    </source>
</evidence>
<keyword evidence="3" id="KW-1185">Reference proteome</keyword>
<keyword evidence="1" id="KW-0029">Amino-acid transport</keyword>
<proteinExistence type="predicted"/>
<accession>A0A916X8M1</accession>
<sequence>MPFLTDPPSRRDMLRLALKLGVAAPVLGLAAGCTNDMGGLTTGEPVQPAATLGSGAVKVGLILPLSAQGGVANTAASMRNAADLALAEFGKANIQIVVFDDGGTAEGARAAARAAVAQNVELILGPLLAPAVAAAGQVAKAAGRPVIAFSTDASVASPGVYLMSFLPASDVQRVVSYAASQGRTAFAAAISETPYGNVTAGAFQQVVPARQGRIVGLERFSGDNGADAVRRLAGVLAAADALFLPDGAALPSTAGALPGAGFDKAKVKPLGTSQWNEGSLLRLPALQGGWFAAPPSTGFYAFSDRYRAKYGGEPSRIASLTYDAVSLVAALERTQGAARFSEATLTNPSGFSGADGVFRFRSDGLNDRALAVYEVRAGDGVAISPAPKSLGS</sequence>
<dbReference type="Gene3D" id="3.40.50.2300">
    <property type="match status" value="2"/>
</dbReference>
<gene>
    <name evidence="2" type="ORF">GCM10010994_09240</name>
</gene>
<dbReference type="Proteomes" id="UP000637002">
    <property type="component" value="Unassembled WGS sequence"/>
</dbReference>
<reference evidence="2" key="2">
    <citation type="submission" date="2020-09" db="EMBL/GenBank/DDBJ databases">
        <authorList>
            <person name="Sun Q."/>
            <person name="Zhou Y."/>
        </authorList>
    </citation>
    <scope>NUCLEOTIDE SEQUENCE</scope>
    <source>
        <strain evidence="2">CGMCC 1.12919</strain>
    </source>
</reference>
<dbReference type="InterPro" id="IPR051010">
    <property type="entry name" value="BCAA_transport"/>
</dbReference>
<dbReference type="PANTHER" id="PTHR30483:SF6">
    <property type="entry name" value="PERIPLASMIC BINDING PROTEIN OF ABC TRANSPORTER FOR NATURAL AMINO ACIDS"/>
    <property type="match status" value="1"/>
</dbReference>
<evidence type="ECO:0000313" key="3">
    <source>
        <dbReference type="Proteomes" id="UP000637002"/>
    </source>
</evidence>
<dbReference type="PANTHER" id="PTHR30483">
    <property type="entry name" value="LEUCINE-SPECIFIC-BINDING PROTEIN"/>
    <property type="match status" value="1"/>
</dbReference>
<reference evidence="2" key="1">
    <citation type="journal article" date="2014" name="Int. J. Syst. Evol. Microbiol.">
        <title>Complete genome sequence of Corynebacterium casei LMG S-19264T (=DSM 44701T), isolated from a smear-ripened cheese.</title>
        <authorList>
            <consortium name="US DOE Joint Genome Institute (JGI-PGF)"/>
            <person name="Walter F."/>
            <person name="Albersmeier A."/>
            <person name="Kalinowski J."/>
            <person name="Ruckert C."/>
        </authorList>
    </citation>
    <scope>NUCLEOTIDE SEQUENCE</scope>
    <source>
        <strain evidence="2">CGMCC 1.12919</strain>
    </source>
</reference>
<name>A0A916X8M1_9HYPH</name>
<comment type="caution">
    <text evidence="2">The sequence shown here is derived from an EMBL/GenBank/DDBJ whole genome shotgun (WGS) entry which is preliminary data.</text>
</comment>
<dbReference type="CDD" id="cd06339">
    <property type="entry name" value="PBP1_YraM_LppC_lipoprotein-like"/>
    <property type="match status" value="1"/>
</dbReference>
<keyword evidence="1" id="KW-0813">Transport</keyword>
<organism evidence="2 3">
    <name type="scientific">Chelatococcus reniformis</name>
    <dbReference type="NCBI Taxonomy" id="1494448"/>
    <lineage>
        <taxon>Bacteria</taxon>
        <taxon>Pseudomonadati</taxon>
        <taxon>Pseudomonadota</taxon>
        <taxon>Alphaproteobacteria</taxon>
        <taxon>Hyphomicrobiales</taxon>
        <taxon>Chelatococcaceae</taxon>
        <taxon>Chelatococcus</taxon>
    </lineage>
</organism>
<evidence type="ECO:0000313" key="2">
    <source>
        <dbReference type="EMBL" id="GGC52268.1"/>
    </source>
</evidence>